<evidence type="ECO:0000313" key="4">
    <source>
        <dbReference type="Proteomes" id="UP000204221"/>
    </source>
</evidence>
<reference evidence="3 4" key="1">
    <citation type="submission" date="2017-07" db="EMBL/GenBank/DDBJ databases">
        <title>Complete genome sequence of Actinoalloteichus hoggarensis DSM 45943, type strain of Actinoalloteichus hoggarensis.</title>
        <authorList>
            <person name="Ruckert C."/>
            <person name="Nouioui I."/>
            <person name="Willmese J."/>
            <person name="van Wezel G."/>
            <person name="Klenk H.-P."/>
            <person name="Kalinowski J."/>
            <person name="Zotchev S.B."/>
        </authorList>
    </citation>
    <scope>NUCLEOTIDE SEQUENCE [LARGE SCALE GENOMIC DNA]</scope>
    <source>
        <strain evidence="3 4">DSM 45943</strain>
    </source>
</reference>
<proteinExistence type="predicted"/>
<dbReference type="GO" id="GO:0005829">
    <property type="term" value="C:cytosol"/>
    <property type="evidence" value="ECO:0007669"/>
    <property type="project" value="TreeGrafter"/>
</dbReference>
<dbReference type="NCBIfam" id="TIGR03618">
    <property type="entry name" value="Rv1155_F420"/>
    <property type="match status" value="1"/>
</dbReference>
<name>A0A221VW28_9PSEU</name>
<dbReference type="InterPro" id="IPR012349">
    <property type="entry name" value="Split_barrel_FMN-bd"/>
</dbReference>
<dbReference type="OrthoDB" id="1094370at2"/>
<evidence type="ECO:0000313" key="3">
    <source>
        <dbReference type="EMBL" id="ASO17746.1"/>
    </source>
</evidence>
<organism evidence="3 4">
    <name type="scientific">Actinoalloteichus hoggarensis</name>
    <dbReference type="NCBI Taxonomy" id="1470176"/>
    <lineage>
        <taxon>Bacteria</taxon>
        <taxon>Bacillati</taxon>
        <taxon>Actinomycetota</taxon>
        <taxon>Actinomycetes</taxon>
        <taxon>Pseudonocardiales</taxon>
        <taxon>Pseudonocardiaceae</taxon>
        <taxon>Actinoalloteichus</taxon>
    </lineage>
</organism>
<dbReference type="KEGG" id="ahg:AHOG_00365"/>
<dbReference type="InterPro" id="IPR011576">
    <property type="entry name" value="Pyridox_Oxase_N"/>
</dbReference>
<dbReference type="Pfam" id="PF01243">
    <property type="entry name" value="PNPOx_N"/>
    <property type="match status" value="1"/>
</dbReference>
<feature type="domain" description="Pyridoxamine 5'-phosphate oxidase N-terminal" evidence="2">
    <location>
        <begin position="9"/>
        <end position="129"/>
    </location>
</feature>
<accession>A0A221VW28</accession>
<protein>
    <submittedName>
        <fullName evidence="3">Putative pyridoxine/pyridoxamine 5'-phosphate oxidase</fullName>
        <ecNumber evidence="3">1.4.3.5</ecNumber>
    </submittedName>
</protein>
<dbReference type="PANTHER" id="PTHR35176:SF2">
    <property type="entry name" value="F420H(2)-DEPENDENT REDUCTASE RV1155"/>
    <property type="match status" value="1"/>
</dbReference>
<keyword evidence="4" id="KW-1185">Reference proteome</keyword>
<dbReference type="Gene3D" id="2.30.110.10">
    <property type="entry name" value="Electron Transport, Fmn-binding Protein, Chain A"/>
    <property type="match status" value="1"/>
</dbReference>
<dbReference type="GO" id="GO:0070967">
    <property type="term" value="F:coenzyme F420 binding"/>
    <property type="evidence" value="ECO:0007669"/>
    <property type="project" value="TreeGrafter"/>
</dbReference>
<evidence type="ECO:0000256" key="1">
    <source>
        <dbReference type="ARBA" id="ARBA00023002"/>
    </source>
</evidence>
<dbReference type="InterPro" id="IPR019920">
    <property type="entry name" value="F420-binding_dom_put"/>
</dbReference>
<sequence>MEHGVALDRVREQHRAVLATARADGTPQMSPVLTAVDEEGRVLVSTRETAYKVRNVRRDARVWLCVLSDEFFGGWLQIDGRADVVELPTAMPLLEQYYRQVSGEHPDWDEYRTAMREQRRVILRITVDRTGPKAHG</sequence>
<dbReference type="InterPro" id="IPR052019">
    <property type="entry name" value="F420H2_bilvrd_red/Heme_oxyg"/>
</dbReference>
<dbReference type="AlphaFoldDB" id="A0A221VW28"/>
<dbReference type="PANTHER" id="PTHR35176">
    <property type="entry name" value="HEME OXYGENASE HI_0854-RELATED"/>
    <property type="match status" value="1"/>
</dbReference>
<dbReference type="EMBL" id="CP022521">
    <property type="protein sequence ID" value="ASO17746.1"/>
    <property type="molecule type" value="Genomic_DNA"/>
</dbReference>
<gene>
    <name evidence="3" type="ORF">AHOG_00365</name>
</gene>
<dbReference type="GO" id="GO:0004733">
    <property type="term" value="F:pyridoxamine phosphate oxidase activity"/>
    <property type="evidence" value="ECO:0007669"/>
    <property type="project" value="UniProtKB-EC"/>
</dbReference>
<dbReference type="EC" id="1.4.3.5" evidence="3"/>
<dbReference type="Proteomes" id="UP000204221">
    <property type="component" value="Chromosome"/>
</dbReference>
<dbReference type="SUPFAM" id="SSF50475">
    <property type="entry name" value="FMN-binding split barrel"/>
    <property type="match status" value="1"/>
</dbReference>
<dbReference type="GO" id="GO:0016627">
    <property type="term" value="F:oxidoreductase activity, acting on the CH-CH group of donors"/>
    <property type="evidence" value="ECO:0007669"/>
    <property type="project" value="TreeGrafter"/>
</dbReference>
<keyword evidence="1 3" id="KW-0560">Oxidoreductase</keyword>
<evidence type="ECO:0000259" key="2">
    <source>
        <dbReference type="Pfam" id="PF01243"/>
    </source>
</evidence>